<feature type="compositionally biased region" description="Basic and acidic residues" evidence="1">
    <location>
        <begin position="237"/>
        <end position="249"/>
    </location>
</feature>
<gene>
    <name evidence="2" type="ORF">B0T26DRAFT_713689</name>
</gene>
<feature type="region of interest" description="Disordered" evidence="1">
    <location>
        <begin position="237"/>
        <end position="264"/>
    </location>
</feature>
<protein>
    <submittedName>
        <fullName evidence="2">Uncharacterized protein</fullName>
    </submittedName>
</protein>
<evidence type="ECO:0000313" key="3">
    <source>
        <dbReference type="Proteomes" id="UP001172101"/>
    </source>
</evidence>
<evidence type="ECO:0000256" key="1">
    <source>
        <dbReference type="SAM" id="MobiDB-lite"/>
    </source>
</evidence>
<name>A0AA40DYQ3_9PEZI</name>
<accession>A0AA40DYQ3</accession>
<proteinExistence type="predicted"/>
<dbReference type="Proteomes" id="UP001172101">
    <property type="component" value="Unassembled WGS sequence"/>
</dbReference>
<keyword evidence="3" id="KW-1185">Reference proteome</keyword>
<dbReference type="RefSeq" id="XP_060297390.1">
    <property type="nucleotide sequence ID" value="XM_060442138.1"/>
</dbReference>
<dbReference type="EMBL" id="JAUIRO010000004">
    <property type="protein sequence ID" value="KAK0718597.1"/>
    <property type="molecule type" value="Genomic_DNA"/>
</dbReference>
<dbReference type="GeneID" id="85325408"/>
<sequence length="264" mass="28144">MVLCVDSWSSVSRPSGHTRWPASNQCLPVLGSTVLLSSSVERTKHDAESCHRSIVQCISLSKRLYLSASAVELLMPTPRSKKAPYSLHWTSHPLALLCPSIASHFTVTPYTKTMHTFNRLPPAHRVATPPLEGKAGLGGGSKATDQVLAQLGEDDAGGDRGHEDADLIHERGDKEGEDKADNKDHNKDLELVASNVEVVDVQQTNAVKEPGEYETDTGNASPAKVALVLDGRDADVGSHAADEEGDSRHLGGVGHLGGRDGGRI</sequence>
<dbReference type="AlphaFoldDB" id="A0AA40DYQ3"/>
<evidence type="ECO:0000313" key="2">
    <source>
        <dbReference type="EMBL" id="KAK0718597.1"/>
    </source>
</evidence>
<reference evidence="2" key="1">
    <citation type="submission" date="2023-06" db="EMBL/GenBank/DDBJ databases">
        <title>Genome-scale phylogeny and comparative genomics of the fungal order Sordariales.</title>
        <authorList>
            <consortium name="Lawrence Berkeley National Laboratory"/>
            <person name="Hensen N."/>
            <person name="Bonometti L."/>
            <person name="Westerberg I."/>
            <person name="Brannstrom I.O."/>
            <person name="Guillou S."/>
            <person name="Cros-Aarteil S."/>
            <person name="Calhoun S."/>
            <person name="Haridas S."/>
            <person name="Kuo A."/>
            <person name="Mondo S."/>
            <person name="Pangilinan J."/>
            <person name="Riley R."/>
            <person name="LaButti K."/>
            <person name="Andreopoulos B."/>
            <person name="Lipzen A."/>
            <person name="Chen C."/>
            <person name="Yanf M."/>
            <person name="Daum C."/>
            <person name="Ng V."/>
            <person name="Clum A."/>
            <person name="Steindorff A."/>
            <person name="Ohm R."/>
            <person name="Martin F."/>
            <person name="Silar P."/>
            <person name="Natvig D."/>
            <person name="Lalanne C."/>
            <person name="Gautier V."/>
            <person name="Ament-velasquez S.L."/>
            <person name="Kruys A."/>
            <person name="Hutchinson M.I."/>
            <person name="Powell A.J."/>
            <person name="Barry K."/>
            <person name="Miller A.N."/>
            <person name="Grigoriev I.V."/>
            <person name="Debuchy R."/>
            <person name="Gladieux P."/>
            <person name="Thoren M.H."/>
            <person name="Johannesson H."/>
        </authorList>
    </citation>
    <scope>NUCLEOTIDE SEQUENCE</scope>
    <source>
        <strain evidence="2">SMH2392-1A</strain>
    </source>
</reference>
<organism evidence="2 3">
    <name type="scientific">Lasiosphaeria miniovina</name>
    <dbReference type="NCBI Taxonomy" id="1954250"/>
    <lineage>
        <taxon>Eukaryota</taxon>
        <taxon>Fungi</taxon>
        <taxon>Dikarya</taxon>
        <taxon>Ascomycota</taxon>
        <taxon>Pezizomycotina</taxon>
        <taxon>Sordariomycetes</taxon>
        <taxon>Sordariomycetidae</taxon>
        <taxon>Sordariales</taxon>
        <taxon>Lasiosphaeriaceae</taxon>
        <taxon>Lasiosphaeria</taxon>
    </lineage>
</organism>
<comment type="caution">
    <text evidence="2">The sequence shown here is derived from an EMBL/GenBank/DDBJ whole genome shotgun (WGS) entry which is preliminary data.</text>
</comment>